<evidence type="ECO:0000259" key="6">
    <source>
        <dbReference type="PROSITE" id="PS50977"/>
    </source>
</evidence>
<dbReference type="Gene3D" id="1.10.10.60">
    <property type="entry name" value="Homeodomain-like"/>
    <property type="match status" value="1"/>
</dbReference>
<dbReference type="PANTHER" id="PTHR30055">
    <property type="entry name" value="HTH-TYPE TRANSCRIPTIONAL REGULATOR RUTR"/>
    <property type="match status" value="1"/>
</dbReference>
<protein>
    <submittedName>
        <fullName evidence="7">TetR/AcrR family transcriptional regulator</fullName>
    </submittedName>
</protein>
<dbReference type="InterPro" id="IPR050109">
    <property type="entry name" value="HTH-type_TetR-like_transc_reg"/>
</dbReference>
<evidence type="ECO:0000313" key="7">
    <source>
        <dbReference type="EMBL" id="RNL97888.1"/>
    </source>
</evidence>
<evidence type="ECO:0000256" key="4">
    <source>
        <dbReference type="ARBA" id="ARBA00023163"/>
    </source>
</evidence>
<evidence type="ECO:0000256" key="3">
    <source>
        <dbReference type="ARBA" id="ARBA00023125"/>
    </source>
</evidence>
<evidence type="ECO:0000256" key="1">
    <source>
        <dbReference type="ARBA" id="ARBA00022491"/>
    </source>
</evidence>
<evidence type="ECO:0000256" key="2">
    <source>
        <dbReference type="ARBA" id="ARBA00023015"/>
    </source>
</evidence>
<evidence type="ECO:0000313" key="8">
    <source>
        <dbReference type="Proteomes" id="UP000280698"/>
    </source>
</evidence>
<sequence length="250" mass="26631">METGGVDKKRLYELLWGTPSGPRRGPRPTLTLDAIARAGIAIADADGLEGLTMQRVAESLAVTKMALYRYVPGKAELVALMLETAIGAPPPPPEGADWRGQLDDWTRQIFDRFRRHPWAQAATVAPRVPGPNELAWVERVVAALSDTGLTGDERLDVAVLLVGHARNLAQHTAAGTAPAQGREAAFAVLVSGREERFPALDAALRSIPTEAPGDQALDFGLARILDGIQALISTRATAAPPGDHPPPSRK</sequence>
<evidence type="ECO:0000256" key="5">
    <source>
        <dbReference type="PROSITE-ProRule" id="PRU00335"/>
    </source>
</evidence>
<proteinExistence type="predicted"/>
<dbReference type="PANTHER" id="PTHR30055:SF151">
    <property type="entry name" value="TRANSCRIPTIONAL REGULATORY PROTEIN"/>
    <property type="match status" value="1"/>
</dbReference>
<name>A0ABX9WDK5_9ACTN</name>
<dbReference type="Pfam" id="PF00440">
    <property type="entry name" value="TetR_N"/>
    <property type="match status" value="1"/>
</dbReference>
<dbReference type="PRINTS" id="PR00400">
    <property type="entry name" value="TETREPRESSOR"/>
</dbReference>
<keyword evidence="3 5" id="KW-0238">DNA-binding</keyword>
<comment type="caution">
    <text evidence="7">The sequence shown here is derived from an EMBL/GenBank/DDBJ whole genome shotgun (WGS) entry which is preliminary data.</text>
</comment>
<keyword evidence="1" id="KW-0678">Repressor</keyword>
<dbReference type="Gene3D" id="1.10.357.10">
    <property type="entry name" value="Tetracycline Repressor, domain 2"/>
    <property type="match status" value="1"/>
</dbReference>
<dbReference type="InterPro" id="IPR004111">
    <property type="entry name" value="Repressor_TetR_C"/>
</dbReference>
<dbReference type="SUPFAM" id="SSF48498">
    <property type="entry name" value="Tetracyclin repressor-like, C-terminal domain"/>
    <property type="match status" value="1"/>
</dbReference>
<feature type="domain" description="HTH tetR-type" evidence="6">
    <location>
        <begin position="29"/>
        <end position="89"/>
    </location>
</feature>
<feature type="DNA-binding region" description="H-T-H motif" evidence="5">
    <location>
        <begin position="52"/>
        <end position="71"/>
    </location>
</feature>
<dbReference type="EMBL" id="RJLN01000047">
    <property type="protein sequence ID" value="RNL97888.1"/>
    <property type="molecule type" value="Genomic_DNA"/>
</dbReference>
<dbReference type="InterPro" id="IPR036271">
    <property type="entry name" value="Tet_transcr_reg_TetR-rel_C_sf"/>
</dbReference>
<reference evidence="7 8" key="1">
    <citation type="submission" date="2018-11" db="EMBL/GenBank/DDBJ databases">
        <title>Micromonospora sp. PPF5-17, a new actinomycetes isolated from a hot spring soil.</title>
        <authorList>
            <person name="Thawai C."/>
        </authorList>
    </citation>
    <scope>NUCLEOTIDE SEQUENCE [LARGE SCALE GENOMIC DNA]</scope>
    <source>
        <strain evidence="7 8">PPF5-17</strain>
    </source>
</reference>
<organism evidence="7 8">
    <name type="scientific">Micromonospora solifontis</name>
    <dbReference type="NCBI Taxonomy" id="2487138"/>
    <lineage>
        <taxon>Bacteria</taxon>
        <taxon>Bacillati</taxon>
        <taxon>Actinomycetota</taxon>
        <taxon>Actinomycetes</taxon>
        <taxon>Micromonosporales</taxon>
        <taxon>Micromonosporaceae</taxon>
        <taxon>Micromonospora</taxon>
    </lineage>
</organism>
<keyword evidence="2" id="KW-0805">Transcription regulation</keyword>
<dbReference type="InterPro" id="IPR003012">
    <property type="entry name" value="Tet_transcr_reg_TetR"/>
</dbReference>
<accession>A0ABX9WDK5</accession>
<gene>
    <name evidence="7" type="ORF">EFE23_17130</name>
</gene>
<dbReference type="SUPFAM" id="SSF46689">
    <property type="entry name" value="Homeodomain-like"/>
    <property type="match status" value="1"/>
</dbReference>
<dbReference type="Pfam" id="PF02909">
    <property type="entry name" value="TetR_C_1"/>
    <property type="match status" value="1"/>
</dbReference>
<dbReference type="InterPro" id="IPR001647">
    <property type="entry name" value="HTH_TetR"/>
</dbReference>
<dbReference type="PROSITE" id="PS50977">
    <property type="entry name" value="HTH_TETR_2"/>
    <property type="match status" value="1"/>
</dbReference>
<dbReference type="Proteomes" id="UP000280698">
    <property type="component" value="Unassembled WGS sequence"/>
</dbReference>
<dbReference type="InterPro" id="IPR009057">
    <property type="entry name" value="Homeodomain-like_sf"/>
</dbReference>
<keyword evidence="4" id="KW-0804">Transcription</keyword>
<keyword evidence="8" id="KW-1185">Reference proteome</keyword>
<dbReference type="RefSeq" id="WP_123241963.1">
    <property type="nucleotide sequence ID" value="NZ_JAAHBY010000047.1"/>
</dbReference>